<name>G8QKF4_AZOOP</name>
<dbReference type="STRING" id="640081.Dsui_2274"/>
<proteinExistence type="predicted"/>
<dbReference type="RefSeq" id="WP_014237331.1">
    <property type="nucleotide sequence ID" value="NC_016616.1"/>
</dbReference>
<evidence type="ECO:0000313" key="2">
    <source>
        <dbReference type="Proteomes" id="UP000005633"/>
    </source>
</evidence>
<dbReference type="Proteomes" id="UP000005633">
    <property type="component" value="Chromosome"/>
</dbReference>
<organism evidence="1 2">
    <name type="scientific">Azospira oryzae (strain ATCC BAA-33 / DSM 13638 / PS)</name>
    <name type="common">Dechlorosoma suillum</name>
    <dbReference type="NCBI Taxonomy" id="640081"/>
    <lineage>
        <taxon>Bacteria</taxon>
        <taxon>Pseudomonadati</taxon>
        <taxon>Pseudomonadota</taxon>
        <taxon>Betaproteobacteria</taxon>
        <taxon>Rhodocyclales</taxon>
        <taxon>Rhodocyclaceae</taxon>
        <taxon>Azospira</taxon>
    </lineage>
</organism>
<reference evidence="1 2" key="1">
    <citation type="journal article" date="2012" name="J. Bacteriol.">
        <title>Complete genome sequence of the anaerobic perchlorate-reducing bacterium Azospira suillum strain PS.</title>
        <authorList>
            <person name="Byrne-Bailey K.G."/>
            <person name="Coates J.D."/>
        </authorList>
    </citation>
    <scope>NUCLEOTIDE SEQUENCE [LARGE SCALE GENOMIC DNA]</scope>
    <source>
        <strain evidence="2">ATCC BAA-33 / DSM 13638 / PS</strain>
    </source>
</reference>
<dbReference type="OrthoDB" id="215495at2"/>
<evidence type="ECO:0000313" key="1">
    <source>
        <dbReference type="EMBL" id="AEV26637.1"/>
    </source>
</evidence>
<dbReference type="HOGENOM" id="CLU_2178411_0_0_4"/>
<protein>
    <submittedName>
        <fullName evidence="1">Uncharacterized protein</fullName>
    </submittedName>
</protein>
<dbReference type="AlphaFoldDB" id="G8QKF4"/>
<dbReference type="EMBL" id="CP003153">
    <property type="protein sequence ID" value="AEV26637.1"/>
    <property type="molecule type" value="Genomic_DNA"/>
</dbReference>
<sequence length="109" mass="11475">MRASAESCRRLGAGLCLGLLLGALWPGSSRAGDGPPRQVLLEDGEPVRIEARPRQTETTYGHPGGESRVEVRSAGGRYCLTSYRDNPILANVYATPGGGQLAVPTNCPP</sequence>
<gene>
    <name evidence="1" type="ordered locus">Dsui_2274</name>
</gene>
<dbReference type="eggNOG" id="ENOG502ZKF4">
    <property type="taxonomic scope" value="Bacteria"/>
</dbReference>
<accession>G8QKF4</accession>
<dbReference type="KEGG" id="dsu:Dsui_2274"/>